<feature type="domain" description="HTH arsR-type" evidence="1">
    <location>
        <begin position="11"/>
        <end position="93"/>
    </location>
</feature>
<dbReference type="Proteomes" id="UP000292452">
    <property type="component" value="Unassembled WGS sequence"/>
</dbReference>
<keyword evidence="3" id="KW-1185">Reference proteome</keyword>
<sequence length="242" mass="25758">MAAEMDMREGALPSADPRLRLLEVLRTGGRPYAVVQLADASELTPATVRYHLARLERDGLVRREPERPTGRGRPRLVYRLTAGTEGFGPGAAVVPEPGVYRGFTRALAEAATDRSAADPRTAARAAGRAWARRVMADGKVEPGDGTAQDRAIAVATRAGFRPLPDGPEGGVGQVRFRECPVLDVALQFPHIVCMIHEGRLDELCGSAVDVRIRPFCAPGVCAAEFHNVSVAEKADAVGDSAG</sequence>
<gene>
    <name evidence="2" type="ORF">EYS09_21975</name>
</gene>
<evidence type="ECO:0000259" key="1">
    <source>
        <dbReference type="SMART" id="SM00418"/>
    </source>
</evidence>
<dbReference type="Pfam" id="PF09339">
    <property type="entry name" value="HTH_IclR"/>
    <property type="match status" value="1"/>
</dbReference>
<proteinExistence type="predicted"/>
<dbReference type="InterPro" id="IPR036388">
    <property type="entry name" value="WH-like_DNA-bd_sf"/>
</dbReference>
<reference evidence="2 3" key="1">
    <citation type="submission" date="2019-02" db="EMBL/GenBank/DDBJ databases">
        <title>Draft Genome Sequence of Streptomyces sp. AM-2504, identified by 16S rRNA comparative analysis as a Streptomyces Kasugaensis strain.</title>
        <authorList>
            <person name="Napolioni V."/>
            <person name="Giuliodori A.M."/>
            <person name="Spurio R."/>
            <person name="Fabbretti A."/>
        </authorList>
    </citation>
    <scope>NUCLEOTIDE SEQUENCE [LARGE SCALE GENOMIC DNA]</scope>
    <source>
        <strain evidence="2 3">AM-2504</strain>
    </source>
</reference>
<dbReference type="GO" id="GO:0003700">
    <property type="term" value="F:DNA-binding transcription factor activity"/>
    <property type="evidence" value="ECO:0007669"/>
    <property type="project" value="InterPro"/>
</dbReference>
<dbReference type="InterPro" id="IPR036390">
    <property type="entry name" value="WH_DNA-bd_sf"/>
</dbReference>
<dbReference type="SMART" id="SM00418">
    <property type="entry name" value="HTH_ARSR"/>
    <property type="match status" value="1"/>
</dbReference>
<protein>
    <submittedName>
        <fullName evidence="2">ArsR family transcriptional regulator</fullName>
    </submittedName>
</protein>
<dbReference type="CDD" id="cd00090">
    <property type="entry name" value="HTH_ARSR"/>
    <property type="match status" value="1"/>
</dbReference>
<evidence type="ECO:0000313" key="3">
    <source>
        <dbReference type="Proteomes" id="UP000292452"/>
    </source>
</evidence>
<dbReference type="InterPro" id="IPR005471">
    <property type="entry name" value="Tscrpt_reg_IclR_N"/>
</dbReference>
<dbReference type="InterPro" id="IPR001845">
    <property type="entry name" value="HTH_ArsR_DNA-bd_dom"/>
</dbReference>
<dbReference type="EMBL" id="SIXH01000212">
    <property type="protein sequence ID" value="TBO57575.1"/>
    <property type="molecule type" value="Genomic_DNA"/>
</dbReference>
<dbReference type="GO" id="GO:0003677">
    <property type="term" value="F:DNA binding"/>
    <property type="evidence" value="ECO:0007669"/>
    <property type="project" value="InterPro"/>
</dbReference>
<accession>A0A4Q9HS25</accession>
<comment type="caution">
    <text evidence="2">The sequence shown here is derived from an EMBL/GenBank/DDBJ whole genome shotgun (WGS) entry which is preliminary data.</text>
</comment>
<dbReference type="AlphaFoldDB" id="A0A4Q9HS25"/>
<dbReference type="SUPFAM" id="SSF46785">
    <property type="entry name" value="Winged helix' DNA-binding domain"/>
    <property type="match status" value="1"/>
</dbReference>
<dbReference type="RefSeq" id="WP_131124524.1">
    <property type="nucleotide sequence ID" value="NZ_SIXH01000212.1"/>
</dbReference>
<organism evidence="2 3">
    <name type="scientific">Streptomyces kasugaensis</name>
    <dbReference type="NCBI Taxonomy" id="1946"/>
    <lineage>
        <taxon>Bacteria</taxon>
        <taxon>Bacillati</taxon>
        <taxon>Actinomycetota</taxon>
        <taxon>Actinomycetes</taxon>
        <taxon>Kitasatosporales</taxon>
        <taxon>Streptomycetaceae</taxon>
        <taxon>Streptomyces</taxon>
    </lineage>
</organism>
<evidence type="ECO:0000313" key="2">
    <source>
        <dbReference type="EMBL" id="TBO57575.1"/>
    </source>
</evidence>
<name>A0A4Q9HS25_STRKA</name>
<dbReference type="InterPro" id="IPR011991">
    <property type="entry name" value="ArsR-like_HTH"/>
</dbReference>
<dbReference type="Gene3D" id="1.10.10.10">
    <property type="entry name" value="Winged helix-like DNA-binding domain superfamily/Winged helix DNA-binding domain"/>
    <property type="match status" value="1"/>
</dbReference>